<dbReference type="RefSeq" id="WP_137743122.1">
    <property type="nucleotide sequence ID" value="NZ_BORC01000001.1"/>
</dbReference>
<dbReference type="Proteomes" id="UP000682111">
    <property type="component" value="Unassembled WGS sequence"/>
</dbReference>
<name>A0A919WFR7_9BACI</name>
<dbReference type="OrthoDB" id="2454083at2"/>
<keyword evidence="2" id="KW-1185">Reference proteome</keyword>
<protein>
    <submittedName>
        <fullName evidence="1">Uncharacterized protein</fullName>
    </submittedName>
</protein>
<proteinExistence type="predicted"/>
<gene>
    <name evidence="1" type="primary">yoyC</name>
    <name evidence="1" type="ORF">J27TS8_08940</name>
</gene>
<organism evidence="1 2">
    <name type="scientific">Robertmurraya siralis</name>
    <dbReference type="NCBI Taxonomy" id="77777"/>
    <lineage>
        <taxon>Bacteria</taxon>
        <taxon>Bacillati</taxon>
        <taxon>Bacillota</taxon>
        <taxon>Bacilli</taxon>
        <taxon>Bacillales</taxon>
        <taxon>Bacillaceae</taxon>
        <taxon>Robertmurraya</taxon>
    </lineage>
</organism>
<reference evidence="1" key="1">
    <citation type="submission" date="2021-03" db="EMBL/GenBank/DDBJ databases">
        <title>Antimicrobial resistance genes in bacteria isolated from Japanese honey, and their potential for conferring macrolide and lincosamide resistance in the American foulbrood pathogen Paenibacillus larvae.</title>
        <authorList>
            <person name="Okamoto M."/>
            <person name="Kumagai M."/>
            <person name="Kanamori H."/>
            <person name="Takamatsu D."/>
        </authorList>
    </citation>
    <scope>NUCLEOTIDE SEQUENCE</scope>
    <source>
        <strain evidence="1">J27TS8</strain>
    </source>
</reference>
<evidence type="ECO:0000313" key="1">
    <source>
        <dbReference type="EMBL" id="GIN60901.1"/>
    </source>
</evidence>
<dbReference type="EMBL" id="BORC01000001">
    <property type="protein sequence ID" value="GIN60901.1"/>
    <property type="molecule type" value="Genomic_DNA"/>
</dbReference>
<sequence>MVFNYDELLRQYRSLWNNRVLQVEKDSKNTLLDAIRRELDDANSHPRIRKGLHEKFYFAIKRINRSSLCEDIKTQLIALHIKVMEEHEGQ</sequence>
<accession>A0A919WFR7</accession>
<comment type="caution">
    <text evidence="1">The sequence shown here is derived from an EMBL/GenBank/DDBJ whole genome shotgun (WGS) entry which is preliminary data.</text>
</comment>
<evidence type="ECO:0000313" key="2">
    <source>
        <dbReference type="Proteomes" id="UP000682111"/>
    </source>
</evidence>
<dbReference type="AlphaFoldDB" id="A0A919WFR7"/>